<dbReference type="SUPFAM" id="SSF55753">
    <property type="entry name" value="Actin depolymerizing proteins"/>
    <property type="match status" value="1"/>
</dbReference>
<dbReference type="PANTHER" id="PTHR11977">
    <property type="entry name" value="VILLIN"/>
    <property type="match status" value="1"/>
</dbReference>
<dbReference type="Gene3D" id="3.40.20.10">
    <property type="entry name" value="Severin"/>
    <property type="match status" value="1"/>
</dbReference>
<keyword evidence="2" id="KW-1185">Reference proteome</keyword>
<dbReference type="GO" id="GO:0005546">
    <property type="term" value="F:phosphatidylinositol-4,5-bisphosphate binding"/>
    <property type="evidence" value="ECO:0007669"/>
    <property type="project" value="TreeGrafter"/>
</dbReference>
<dbReference type="InterPro" id="IPR029006">
    <property type="entry name" value="ADF-H/Gelsolin-like_dom_sf"/>
</dbReference>
<dbReference type="EMBL" id="UYRU01044871">
    <property type="protein sequence ID" value="VDK87993.1"/>
    <property type="molecule type" value="Genomic_DNA"/>
</dbReference>
<protein>
    <submittedName>
        <fullName evidence="1">Uncharacterized protein</fullName>
    </submittedName>
</protein>
<sequence>MPTFKAMKKSSVTLEPYSAEALYTEAFEKPPPPSLLLTLEGRFVGRGGEGVLPFDGILRKFRVDTGSVQVWLVSEYSRALLPVISHGQFYRGETYVIRWSFQLGSNSTVTQQGAAALMTVELDEEKGPQMRVVEGKEPPAFCNLFNGRMIIHDGFAPKQSNNGPLCPPELGEGSFRVTQLHEETGATTDSTAEMAECLACLGGYSSRPSCLHIEGNLLILSLVCGTIAAFHKYSSPSATPLPAKPL</sequence>
<dbReference type="InterPro" id="IPR007122">
    <property type="entry name" value="Villin/Gelsolin"/>
</dbReference>
<evidence type="ECO:0000313" key="1">
    <source>
        <dbReference type="EMBL" id="VDK87993.1"/>
    </source>
</evidence>
<dbReference type="GO" id="GO:0005737">
    <property type="term" value="C:cytoplasm"/>
    <property type="evidence" value="ECO:0007669"/>
    <property type="project" value="TreeGrafter"/>
</dbReference>
<gene>
    <name evidence="1" type="ORF">DILT_LOCUS4126</name>
</gene>
<dbReference type="GO" id="GO:0051016">
    <property type="term" value="P:barbed-end actin filament capping"/>
    <property type="evidence" value="ECO:0007669"/>
    <property type="project" value="TreeGrafter"/>
</dbReference>
<proteinExistence type="predicted"/>
<dbReference type="GO" id="GO:0008154">
    <property type="term" value="P:actin polymerization or depolymerization"/>
    <property type="evidence" value="ECO:0007669"/>
    <property type="project" value="TreeGrafter"/>
</dbReference>
<dbReference type="Proteomes" id="UP000281553">
    <property type="component" value="Unassembled WGS sequence"/>
</dbReference>
<dbReference type="SMART" id="SM00262">
    <property type="entry name" value="GEL"/>
    <property type="match status" value="1"/>
</dbReference>
<evidence type="ECO:0000313" key="2">
    <source>
        <dbReference type="Proteomes" id="UP000281553"/>
    </source>
</evidence>
<name>A0A3P6TYT7_DIBLA</name>
<accession>A0A3P6TYT7</accession>
<organism evidence="1 2">
    <name type="scientific">Dibothriocephalus latus</name>
    <name type="common">Fish tapeworm</name>
    <name type="synonym">Diphyllobothrium latum</name>
    <dbReference type="NCBI Taxonomy" id="60516"/>
    <lineage>
        <taxon>Eukaryota</taxon>
        <taxon>Metazoa</taxon>
        <taxon>Spiralia</taxon>
        <taxon>Lophotrochozoa</taxon>
        <taxon>Platyhelminthes</taxon>
        <taxon>Cestoda</taxon>
        <taxon>Eucestoda</taxon>
        <taxon>Diphyllobothriidea</taxon>
        <taxon>Diphyllobothriidae</taxon>
        <taxon>Dibothriocephalus</taxon>
    </lineage>
</organism>
<dbReference type="AlphaFoldDB" id="A0A3P6TYT7"/>
<reference evidence="1 2" key="1">
    <citation type="submission" date="2018-11" db="EMBL/GenBank/DDBJ databases">
        <authorList>
            <consortium name="Pathogen Informatics"/>
        </authorList>
    </citation>
    <scope>NUCLEOTIDE SEQUENCE [LARGE SCALE GENOMIC DNA]</scope>
</reference>
<dbReference type="OrthoDB" id="28894at2759"/>
<dbReference type="GO" id="GO:0015629">
    <property type="term" value="C:actin cytoskeleton"/>
    <property type="evidence" value="ECO:0007669"/>
    <property type="project" value="TreeGrafter"/>
</dbReference>
<dbReference type="GO" id="GO:0051015">
    <property type="term" value="F:actin filament binding"/>
    <property type="evidence" value="ECO:0007669"/>
    <property type="project" value="InterPro"/>
</dbReference>
<dbReference type="GO" id="GO:0051014">
    <property type="term" value="P:actin filament severing"/>
    <property type="evidence" value="ECO:0007669"/>
    <property type="project" value="TreeGrafter"/>
</dbReference>
<dbReference type="PANTHER" id="PTHR11977:SF45">
    <property type="entry name" value="SUPERVILLIN"/>
    <property type="match status" value="1"/>
</dbReference>